<keyword evidence="2" id="KW-1185">Reference proteome</keyword>
<dbReference type="EMBL" id="LHYE01000059">
    <property type="protein sequence ID" value="KXB06057.1"/>
    <property type="molecule type" value="Genomic_DNA"/>
</dbReference>
<sequence>MMQDWIGGGRPFRLFVSGLHGKEHEVTDPILWEFSERVSKKNLKGSLVLHSLGREDREYVSTLDNEYWNTKTGKELLQIVEKYQPTIYLELHSYSDPSKLTNPDRIDKKGVPPLIELETGILAGSVSPRLRRDKFRKEDFCFLLEIPRDKGHCEEIYEILKIIGQGMDREDIVEDLKEKFPTQMKKSKKYYELFYEENLSVPAY</sequence>
<evidence type="ECO:0008006" key="3">
    <source>
        <dbReference type="Google" id="ProtNLM"/>
    </source>
</evidence>
<reference evidence="1 2" key="1">
    <citation type="journal article" date="2016" name="Sci. Rep.">
        <title>Metabolic traits of an uncultured archaeal lineage -MSBL1- from brine pools of the Red Sea.</title>
        <authorList>
            <person name="Mwirichia R."/>
            <person name="Alam I."/>
            <person name="Rashid M."/>
            <person name="Vinu M."/>
            <person name="Ba-Alawi W."/>
            <person name="Anthony Kamau A."/>
            <person name="Kamanda Ngugi D."/>
            <person name="Goker M."/>
            <person name="Klenk H.P."/>
            <person name="Bajic V."/>
            <person name="Stingl U."/>
        </authorList>
    </citation>
    <scope>NUCLEOTIDE SEQUENCE [LARGE SCALE GENOMIC DNA]</scope>
    <source>
        <strain evidence="1">SCGC-AAA382A20</strain>
    </source>
</reference>
<gene>
    <name evidence="1" type="ORF">AKJ51_04285</name>
</gene>
<dbReference type="Proteomes" id="UP000070263">
    <property type="component" value="Unassembled WGS sequence"/>
</dbReference>
<proteinExistence type="predicted"/>
<protein>
    <recommendedName>
        <fullName evidence="3">DUF2119 domain-containing protein</fullName>
    </recommendedName>
</protein>
<comment type="caution">
    <text evidence="1">The sequence shown here is derived from an EMBL/GenBank/DDBJ whole genome shotgun (WGS) entry which is preliminary data.</text>
</comment>
<dbReference type="AlphaFoldDB" id="A0A133VI04"/>
<organism evidence="1 2">
    <name type="scientific">candidate division MSBL1 archaeon SCGC-AAA382A20</name>
    <dbReference type="NCBI Taxonomy" id="1698280"/>
    <lineage>
        <taxon>Archaea</taxon>
        <taxon>Methanobacteriati</taxon>
        <taxon>Methanobacteriota</taxon>
        <taxon>candidate division MSBL1</taxon>
    </lineage>
</organism>
<dbReference type="Pfam" id="PF09892">
    <property type="entry name" value="DUF2119"/>
    <property type="match status" value="1"/>
</dbReference>
<dbReference type="InterPro" id="IPR019218">
    <property type="entry name" value="DUF2119"/>
</dbReference>
<name>A0A133VI04_9EURY</name>
<accession>A0A133VI04</accession>
<evidence type="ECO:0000313" key="2">
    <source>
        <dbReference type="Proteomes" id="UP000070263"/>
    </source>
</evidence>
<evidence type="ECO:0000313" key="1">
    <source>
        <dbReference type="EMBL" id="KXB06057.1"/>
    </source>
</evidence>